<dbReference type="InterPro" id="IPR005149">
    <property type="entry name" value="Tscrpt_reg_PadR_N"/>
</dbReference>
<gene>
    <name evidence="3" type="ORF">GCM10009627_12630</name>
</gene>
<dbReference type="SUPFAM" id="SSF46785">
    <property type="entry name" value="Winged helix' DNA-binding domain"/>
    <property type="match status" value="1"/>
</dbReference>
<dbReference type="InterPro" id="IPR036388">
    <property type="entry name" value="WH-like_DNA-bd_sf"/>
</dbReference>
<proteinExistence type="predicted"/>
<name>A0ABN1ZBE8_9MICO</name>
<dbReference type="Pfam" id="PF03551">
    <property type="entry name" value="PadR"/>
    <property type="match status" value="1"/>
</dbReference>
<dbReference type="CDD" id="cd00090">
    <property type="entry name" value="HTH_ARSR"/>
    <property type="match status" value="1"/>
</dbReference>
<sequence length="238" mass="25054">MRPIDDENSSTSPRDPFGRGQRGPRFGSARQHHGAGFPGRDHGDHEHGRGGRGGRGFGPGFGGPGFGGPGFGGPGFGAGFGGGFGPGFGPGRERRRRGDVRLAILGLLAEGPQNGYAVIKTIAERTGGAWKPSPGSVYPTLQQLVDEELVVSTGDGRKTLFELTDAGRAEAESKADEIAAAWESTPGMPDSQRELFESLRKLASVMHVFRTSATEAQTTAATEKIDGLRRDLLQVLSD</sequence>
<dbReference type="InterPro" id="IPR036390">
    <property type="entry name" value="WH_DNA-bd_sf"/>
</dbReference>
<feature type="region of interest" description="Disordered" evidence="1">
    <location>
        <begin position="1"/>
        <end position="94"/>
    </location>
</feature>
<evidence type="ECO:0000313" key="4">
    <source>
        <dbReference type="Proteomes" id="UP001501742"/>
    </source>
</evidence>
<accession>A0ABN1ZBE8</accession>
<dbReference type="PANTHER" id="PTHR43252">
    <property type="entry name" value="TRANSCRIPTIONAL REGULATOR YQJI"/>
    <property type="match status" value="1"/>
</dbReference>
<dbReference type="PANTHER" id="PTHR43252:SF2">
    <property type="entry name" value="TRANSCRIPTION REGULATOR, PADR-LIKE FAMILY"/>
    <property type="match status" value="1"/>
</dbReference>
<dbReference type="Gene3D" id="1.10.10.10">
    <property type="entry name" value="Winged helix-like DNA-binding domain superfamily/Winged helix DNA-binding domain"/>
    <property type="match status" value="1"/>
</dbReference>
<evidence type="ECO:0000259" key="2">
    <source>
        <dbReference type="Pfam" id="PF03551"/>
    </source>
</evidence>
<feature type="compositionally biased region" description="Low complexity" evidence="1">
    <location>
        <begin position="13"/>
        <end position="27"/>
    </location>
</feature>
<protein>
    <recommendedName>
        <fullName evidence="2">Transcription regulator PadR N-terminal domain-containing protein</fullName>
    </recommendedName>
</protein>
<evidence type="ECO:0000313" key="3">
    <source>
        <dbReference type="EMBL" id="GAA1492917.1"/>
    </source>
</evidence>
<dbReference type="RefSeq" id="WP_204606692.1">
    <property type="nucleotide sequence ID" value="NZ_BAAAJX010000005.1"/>
</dbReference>
<feature type="domain" description="Transcription regulator PadR N-terminal" evidence="2">
    <location>
        <begin position="104"/>
        <end position="172"/>
    </location>
</feature>
<dbReference type="EMBL" id="BAAAJX010000005">
    <property type="protein sequence ID" value="GAA1492917.1"/>
    <property type="molecule type" value="Genomic_DNA"/>
</dbReference>
<dbReference type="InterPro" id="IPR011991">
    <property type="entry name" value="ArsR-like_HTH"/>
</dbReference>
<feature type="compositionally biased region" description="Gly residues" evidence="1">
    <location>
        <begin position="51"/>
        <end position="90"/>
    </location>
</feature>
<organism evidence="3 4">
    <name type="scientific">Curtobacterium herbarum</name>
    <dbReference type="NCBI Taxonomy" id="150122"/>
    <lineage>
        <taxon>Bacteria</taxon>
        <taxon>Bacillati</taxon>
        <taxon>Actinomycetota</taxon>
        <taxon>Actinomycetes</taxon>
        <taxon>Micrococcales</taxon>
        <taxon>Microbacteriaceae</taxon>
        <taxon>Curtobacterium</taxon>
    </lineage>
</organism>
<feature type="compositionally biased region" description="Basic and acidic residues" evidence="1">
    <location>
        <begin position="39"/>
        <end position="49"/>
    </location>
</feature>
<evidence type="ECO:0000256" key="1">
    <source>
        <dbReference type="SAM" id="MobiDB-lite"/>
    </source>
</evidence>
<dbReference type="Proteomes" id="UP001501742">
    <property type="component" value="Unassembled WGS sequence"/>
</dbReference>
<comment type="caution">
    <text evidence="3">The sequence shown here is derived from an EMBL/GenBank/DDBJ whole genome shotgun (WGS) entry which is preliminary data.</text>
</comment>
<reference evidence="3 4" key="1">
    <citation type="journal article" date="2019" name="Int. J. Syst. Evol. Microbiol.">
        <title>The Global Catalogue of Microorganisms (GCM) 10K type strain sequencing project: providing services to taxonomists for standard genome sequencing and annotation.</title>
        <authorList>
            <consortium name="The Broad Institute Genomics Platform"/>
            <consortium name="The Broad Institute Genome Sequencing Center for Infectious Disease"/>
            <person name="Wu L."/>
            <person name="Ma J."/>
        </authorList>
    </citation>
    <scope>NUCLEOTIDE SEQUENCE [LARGE SCALE GENOMIC DNA]</scope>
    <source>
        <strain evidence="3 4">JCM 12140</strain>
    </source>
</reference>
<keyword evidence="4" id="KW-1185">Reference proteome</keyword>